<dbReference type="InterPro" id="IPR037143">
    <property type="entry name" value="4-PPantetheinyl_Trfase_dom_sf"/>
</dbReference>
<comment type="subcellular location">
    <subcellularLocation>
        <location evidence="8">Cytoplasm</location>
    </subcellularLocation>
</comment>
<evidence type="ECO:0000313" key="10">
    <source>
        <dbReference type="EMBL" id="UUP14708.1"/>
    </source>
</evidence>
<dbReference type="InterPro" id="IPR002582">
    <property type="entry name" value="ACPS"/>
</dbReference>
<dbReference type="EC" id="2.7.8.7" evidence="8"/>
<comment type="catalytic activity">
    <reaction evidence="8">
        <text>apo-[ACP] + CoA = holo-[ACP] + adenosine 3',5'-bisphosphate + H(+)</text>
        <dbReference type="Rhea" id="RHEA:12068"/>
        <dbReference type="Rhea" id="RHEA-COMP:9685"/>
        <dbReference type="Rhea" id="RHEA-COMP:9690"/>
        <dbReference type="ChEBI" id="CHEBI:15378"/>
        <dbReference type="ChEBI" id="CHEBI:29999"/>
        <dbReference type="ChEBI" id="CHEBI:57287"/>
        <dbReference type="ChEBI" id="CHEBI:58343"/>
        <dbReference type="ChEBI" id="CHEBI:64479"/>
        <dbReference type="EC" id="2.7.8.7"/>
    </reaction>
</comment>
<dbReference type="InterPro" id="IPR004568">
    <property type="entry name" value="Ppantetheine-prot_Trfase_dom"/>
</dbReference>
<dbReference type="Proteomes" id="UP001316184">
    <property type="component" value="Chromosome"/>
</dbReference>
<feature type="binding site" evidence="8">
    <location>
        <position position="11"/>
    </location>
    <ligand>
        <name>Mg(2+)</name>
        <dbReference type="ChEBI" id="CHEBI:18420"/>
    </ligand>
</feature>
<sequence>MPVTVVGVGVDLVHVPSFADQLARPGTGFHTGFLPGERRDARSRPSDSARHLAVRWAAKEAVIKAWSASMFGEAPVMSEHVHHLIEVVSDAWDRPSIRLHGEVAKHLDGHDAQVSLSHDGDYAIAYVVLIRR</sequence>
<keyword evidence="1 8" id="KW-0444">Lipid biosynthesis</keyword>
<dbReference type="Gene3D" id="3.90.470.20">
    <property type="entry name" value="4'-phosphopantetheinyl transferase domain"/>
    <property type="match status" value="1"/>
</dbReference>
<dbReference type="Pfam" id="PF01648">
    <property type="entry name" value="ACPS"/>
    <property type="match status" value="1"/>
</dbReference>
<dbReference type="InterPro" id="IPR008278">
    <property type="entry name" value="4-PPantetheinyl_Trfase_dom"/>
</dbReference>
<keyword evidence="6 8" id="KW-0443">Lipid metabolism</keyword>
<dbReference type="NCBIfam" id="NF000831">
    <property type="entry name" value="PRK00070.3-1"/>
    <property type="match status" value="1"/>
</dbReference>
<keyword evidence="8" id="KW-0963">Cytoplasm</keyword>
<evidence type="ECO:0000256" key="3">
    <source>
        <dbReference type="ARBA" id="ARBA00022723"/>
    </source>
</evidence>
<keyword evidence="4 8" id="KW-0276">Fatty acid metabolism</keyword>
<dbReference type="SUPFAM" id="SSF56214">
    <property type="entry name" value="4'-phosphopantetheinyl transferase"/>
    <property type="match status" value="1"/>
</dbReference>
<comment type="function">
    <text evidence="8">Transfers the 4'-phosphopantetheine moiety from coenzyme A to a Ser of acyl-carrier-protein.</text>
</comment>
<gene>
    <name evidence="8" type="primary">acpS</name>
    <name evidence="10" type="ORF">NQV15_05195</name>
</gene>
<dbReference type="HAMAP" id="MF_00101">
    <property type="entry name" value="AcpS"/>
    <property type="match status" value="1"/>
</dbReference>
<dbReference type="RefSeq" id="WP_232398540.1">
    <property type="nucleotide sequence ID" value="NZ_CP102173.1"/>
</dbReference>
<comment type="similarity">
    <text evidence="8">Belongs to the P-Pant transferase superfamily. AcpS family.</text>
</comment>
<feature type="domain" description="4'-phosphopantetheinyl transferase" evidence="9">
    <location>
        <begin position="7"/>
        <end position="127"/>
    </location>
</feature>
<evidence type="ECO:0000313" key="11">
    <source>
        <dbReference type="Proteomes" id="UP001316184"/>
    </source>
</evidence>
<evidence type="ECO:0000256" key="6">
    <source>
        <dbReference type="ARBA" id="ARBA00023098"/>
    </source>
</evidence>
<evidence type="ECO:0000259" key="9">
    <source>
        <dbReference type="Pfam" id="PF01648"/>
    </source>
</evidence>
<keyword evidence="5 8" id="KW-0460">Magnesium</keyword>
<keyword evidence="11" id="KW-1185">Reference proteome</keyword>
<feature type="binding site" evidence="8">
    <location>
        <position position="60"/>
    </location>
    <ligand>
        <name>Mg(2+)</name>
        <dbReference type="ChEBI" id="CHEBI:18420"/>
    </ligand>
</feature>
<evidence type="ECO:0000256" key="8">
    <source>
        <dbReference type="HAMAP-Rule" id="MF_00101"/>
    </source>
</evidence>
<dbReference type="GO" id="GO:0008897">
    <property type="term" value="F:holo-[acyl-carrier-protein] synthase activity"/>
    <property type="evidence" value="ECO:0007669"/>
    <property type="project" value="UniProtKB-EC"/>
</dbReference>
<name>A0ABY5M999_9ACTN</name>
<keyword evidence="2 8" id="KW-0808">Transferase</keyword>
<proteinExistence type="inferred from homology"/>
<dbReference type="NCBIfam" id="TIGR00556">
    <property type="entry name" value="pantethn_trn"/>
    <property type="match status" value="1"/>
</dbReference>
<organism evidence="10 11">
    <name type="scientific">Aeromicrobium wangtongii</name>
    <dbReference type="NCBI Taxonomy" id="2969247"/>
    <lineage>
        <taxon>Bacteria</taxon>
        <taxon>Bacillati</taxon>
        <taxon>Actinomycetota</taxon>
        <taxon>Actinomycetes</taxon>
        <taxon>Propionibacteriales</taxon>
        <taxon>Nocardioidaceae</taxon>
        <taxon>Aeromicrobium</taxon>
    </lineage>
</organism>
<keyword evidence="3 8" id="KW-0479">Metal-binding</keyword>
<reference evidence="10 11" key="1">
    <citation type="submission" date="2022-08" db="EMBL/GenBank/DDBJ databases">
        <title>novel species in genus Aeromicrobium.</title>
        <authorList>
            <person name="Ye L."/>
        </authorList>
    </citation>
    <scope>NUCLEOTIDE SEQUENCE [LARGE SCALE GENOMIC DNA]</scope>
    <source>
        <strain evidence="11">zg-Y1379</strain>
    </source>
</reference>
<evidence type="ECO:0000256" key="5">
    <source>
        <dbReference type="ARBA" id="ARBA00022842"/>
    </source>
</evidence>
<evidence type="ECO:0000256" key="2">
    <source>
        <dbReference type="ARBA" id="ARBA00022679"/>
    </source>
</evidence>
<keyword evidence="7 8" id="KW-0275">Fatty acid biosynthesis</keyword>
<evidence type="ECO:0000256" key="1">
    <source>
        <dbReference type="ARBA" id="ARBA00022516"/>
    </source>
</evidence>
<evidence type="ECO:0000256" key="4">
    <source>
        <dbReference type="ARBA" id="ARBA00022832"/>
    </source>
</evidence>
<comment type="cofactor">
    <cofactor evidence="8">
        <name>Mg(2+)</name>
        <dbReference type="ChEBI" id="CHEBI:18420"/>
    </cofactor>
</comment>
<dbReference type="EMBL" id="CP102173">
    <property type="protein sequence ID" value="UUP14708.1"/>
    <property type="molecule type" value="Genomic_DNA"/>
</dbReference>
<evidence type="ECO:0000256" key="7">
    <source>
        <dbReference type="ARBA" id="ARBA00023160"/>
    </source>
</evidence>
<accession>A0ABY5M999</accession>
<protein>
    <recommendedName>
        <fullName evidence="8">Holo-[acyl-carrier-protein] synthase</fullName>
        <shortName evidence="8">Holo-ACP synthase</shortName>
        <ecNumber evidence="8">2.7.8.7</ecNumber>
    </recommendedName>
    <alternativeName>
        <fullName evidence="8">4'-phosphopantetheinyl transferase AcpS</fullName>
    </alternativeName>
</protein>